<feature type="compositionally biased region" description="Basic and acidic residues" evidence="1">
    <location>
        <begin position="150"/>
        <end position="159"/>
    </location>
</feature>
<comment type="caution">
    <text evidence="2">The sequence shown here is derived from an EMBL/GenBank/DDBJ whole genome shotgun (WGS) entry which is preliminary data.</text>
</comment>
<feature type="region of interest" description="Disordered" evidence="1">
    <location>
        <begin position="1"/>
        <end position="49"/>
    </location>
</feature>
<gene>
    <name evidence="2" type="ORF">ODALV1_LOCUS13644</name>
</gene>
<dbReference type="Proteomes" id="UP001642540">
    <property type="component" value="Unassembled WGS sequence"/>
</dbReference>
<name>A0ABP1QP10_9HEXA</name>
<organism evidence="2 3">
    <name type="scientific">Orchesella dallaii</name>
    <dbReference type="NCBI Taxonomy" id="48710"/>
    <lineage>
        <taxon>Eukaryota</taxon>
        <taxon>Metazoa</taxon>
        <taxon>Ecdysozoa</taxon>
        <taxon>Arthropoda</taxon>
        <taxon>Hexapoda</taxon>
        <taxon>Collembola</taxon>
        <taxon>Entomobryomorpha</taxon>
        <taxon>Entomobryoidea</taxon>
        <taxon>Orchesellidae</taxon>
        <taxon>Orchesellinae</taxon>
        <taxon>Orchesella</taxon>
    </lineage>
</organism>
<feature type="compositionally biased region" description="Gly residues" evidence="1">
    <location>
        <begin position="130"/>
        <end position="143"/>
    </location>
</feature>
<accession>A0ABP1QP10</accession>
<sequence>MFSKAAAKTVKVDDTSKKGKKGIAPQDDKKDAKNAKRPNQPAPTRKSNLKTITEFRDHYHKHFADVEDGPIPVWDRKNEITFYGENYADWEPHVFQTRWEMLHEQELGILIAKSLNLQMKQKVAQPENQRGGGEGGAGSTGIGGKKRKSGVLEHSDGLPKRKSFRRSHEEPTAEYGNKRTSVNPENHVVRGDQEKRKSTNIDNHNPKGAQQNKRKSQGPTTVDNNFTATTHENEPEDVRLGLPKTDEEIQEGGQNQGISTGEDDEGPPRVIQKGKRRTIITKEDQQHQGKGKITGTGVRFGKDEKVHML</sequence>
<proteinExistence type="predicted"/>
<protein>
    <submittedName>
        <fullName evidence="2">Uncharacterized protein</fullName>
    </submittedName>
</protein>
<evidence type="ECO:0000256" key="1">
    <source>
        <dbReference type="SAM" id="MobiDB-lite"/>
    </source>
</evidence>
<reference evidence="2 3" key="1">
    <citation type="submission" date="2024-08" db="EMBL/GenBank/DDBJ databases">
        <authorList>
            <person name="Cucini C."/>
            <person name="Frati F."/>
        </authorList>
    </citation>
    <scope>NUCLEOTIDE SEQUENCE [LARGE SCALE GENOMIC DNA]</scope>
</reference>
<feature type="region of interest" description="Disordered" evidence="1">
    <location>
        <begin position="122"/>
        <end position="309"/>
    </location>
</feature>
<dbReference type="EMBL" id="CAXLJM020000041">
    <property type="protein sequence ID" value="CAL8109738.1"/>
    <property type="molecule type" value="Genomic_DNA"/>
</dbReference>
<feature type="compositionally biased region" description="Polar residues" evidence="1">
    <location>
        <begin position="200"/>
        <end position="230"/>
    </location>
</feature>
<keyword evidence="3" id="KW-1185">Reference proteome</keyword>
<feature type="compositionally biased region" description="Basic and acidic residues" evidence="1">
    <location>
        <begin position="300"/>
        <end position="309"/>
    </location>
</feature>
<feature type="compositionally biased region" description="Basic and acidic residues" evidence="1">
    <location>
        <begin position="187"/>
        <end position="199"/>
    </location>
</feature>
<feature type="compositionally biased region" description="Basic and acidic residues" evidence="1">
    <location>
        <begin position="231"/>
        <end position="247"/>
    </location>
</feature>
<evidence type="ECO:0000313" key="3">
    <source>
        <dbReference type="Proteomes" id="UP001642540"/>
    </source>
</evidence>
<evidence type="ECO:0000313" key="2">
    <source>
        <dbReference type="EMBL" id="CAL8109738.1"/>
    </source>
</evidence>